<feature type="region of interest" description="Disordered" evidence="1">
    <location>
        <begin position="1"/>
        <end position="60"/>
    </location>
</feature>
<dbReference type="Pfam" id="PF13439">
    <property type="entry name" value="Glyco_transf_4"/>
    <property type="match status" value="1"/>
</dbReference>
<evidence type="ECO:0000256" key="1">
    <source>
        <dbReference type="SAM" id="MobiDB-lite"/>
    </source>
</evidence>
<dbReference type="CDD" id="cd03801">
    <property type="entry name" value="GT4_PimA-like"/>
    <property type="match status" value="1"/>
</dbReference>
<gene>
    <name evidence="4" type="ORF">C446_09258</name>
</gene>
<dbReference type="STRING" id="1227454.C446_09258"/>
<dbReference type="PANTHER" id="PTHR12526">
    <property type="entry name" value="GLYCOSYLTRANSFERASE"/>
    <property type="match status" value="1"/>
</dbReference>
<accession>M0M2S2</accession>
<feature type="compositionally biased region" description="Basic and acidic residues" evidence="1">
    <location>
        <begin position="35"/>
        <end position="49"/>
    </location>
</feature>
<feature type="domain" description="Glycosyltransferase subfamily 4-like N-terminal" evidence="3">
    <location>
        <begin position="79"/>
        <end position="220"/>
    </location>
</feature>
<feature type="compositionally biased region" description="Polar residues" evidence="1">
    <location>
        <begin position="1"/>
        <end position="21"/>
    </location>
</feature>
<protein>
    <submittedName>
        <fullName evidence="4">Group 1 glycosyl transferase</fullName>
    </submittedName>
</protein>
<reference evidence="4 5" key="1">
    <citation type="journal article" date="2014" name="PLoS Genet.">
        <title>Phylogenetically driven sequencing of extremely halophilic archaea reveals strategies for static and dynamic osmo-response.</title>
        <authorList>
            <person name="Becker E.A."/>
            <person name="Seitzer P.M."/>
            <person name="Tritt A."/>
            <person name="Larsen D."/>
            <person name="Krusor M."/>
            <person name="Yao A.I."/>
            <person name="Wu D."/>
            <person name="Madern D."/>
            <person name="Eisen J.A."/>
            <person name="Darling A.E."/>
            <person name="Facciotti M.T."/>
        </authorList>
    </citation>
    <scope>NUCLEOTIDE SEQUENCE [LARGE SCALE GENOMIC DNA]</scope>
    <source>
        <strain evidence="4 5">JCM 10879</strain>
    </source>
</reference>
<organism evidence="4 5">
    <name type="scientific">Halobiforma nitratireducens JCM 10879</name>
    <dbReference type="NCBI Taxonomy" id="1227454"/>
    <lineage>
        <taxon>Archaea</taxon>
        <taxon>Methanobacteriati</taxon>
        <taxon>Methanobacteriota</taxon>
        <taxon>Stenosarchaea group</taxon>
        <taxon>Halobacteria</taxon>
        <taxon>Halobacteriales</taxon>
        <taxon>Natrialbaceae</taxon>
        <taxon>Halobiforma</taxon>
    </lineage>
</organism>
<dbReference type="PATRIC" id="fig|1227454.3.peg.1881"/>
<evidence type="ECO:0000259" key="3">
    <source>
        <dbReference type="Pfam" id="PF13439"/>
    </source>
</evidence>
<dbReference type="InterPro" id="IPR001296">
    <property type="entry name" value="Glyco_trans_1"/>
</dbReference>
<proteinExistence type="predicted"/>
<dbReference type="InterPro" id="IPR028098">
    <property type="entry name" value="Glyco_trans_4-like_N"/>
</dbReference>
<dbReference type="AlphaFoldDB" id="M0M2S2"/>
<keyword evidence="5" id="KW-1185">Reference proteome</keyword>
<dbReference type="Gene3D" id="3.40.50.2000">
    <property type="entry name" value="Glycogen Phosphorylase B"/>
    <property type="match status" value="2"/>
</dbReference>
<comment type="caution">
    <text evidence="4">The sequence shown here is derived from an EMBL/GenBank/DDBJ whole genome shotgun (WGS) entry which is preliminary data.</text>
</comment>
<dbReference type="EMBL" id="AOMA01000091">
    <property type="protein sequence ID" value="EMA38700.1"/>
    <property type="molecule type" value="Genomic_DNA"/>
</dbReference>
<evidence type="ECO:0000313" key="4">
    <source>
        <dbReference type="EMBL" id="EMA38700.1"/>
    </source>
</evidence>
<dbReference type="eggNOG" id="arCOG01411">
    <property type="taxonomic scope" value="Archaea"/>
</dbReference>
<dbReference type="Proteomes" id="UP000011607">
    <property type="component" value="Unassembled WGS sequence"/>
</dbReference>
<evidence type="ECO:0000313" key="5">
    <source>
        <dbReference type="Proteomes" id="UP000011607"/>
    </source>
</evidence>
<dbReference type="SUPFAM" id="SSF53756">
    <property type="entry name" value="UDP-Glycosyltransferase/glycogen phosphorylase"/>
    <property type="match status" value="1"/>
</dbReference>
<dbReference type="RefSeq" id="WP_006672773.1">
    <property type="nucleotide sequence ID" value="NZ_AOMA01000091.1"/>
</dbReference>
<name>M0M2S2_9EURY</name>
<dbReference type="PANTHER" id="PTHR12526:SF630">
    <property type="entry name" value="GLYCOSYLTRANSFERASE"/>
    <property type="match status" value="1"/>
</dbReference>
<dbReference type="OrthoDB" id="131038at2157"/>
<feature type="domain" description="Glycosyl transferase family 1" evidence="2">
    <location>
        <begin position="248"/>
        <end position="399"/>
    </location>
</feature>
<dbReference type="Pfam" id="PF00534">
    <property type="entry name" value="Glycos_transf_1"/>
    <property type="match status" value="1"/>
</dbReference>
<keyword evidence="4" id="KW-0808">Transferase</keyword>
<dbReference type="GO" id="GO:0016757">
    <property type="term" value="F:glycosyltransferase activity"/>
    <property type="evidence" value="ECO:0007669"/>
    <property type="project" value="InterPro"/>
</dbReference>
<evidence type="ECO:0000259" key="2">
    <source>
        <dbReference type="Pfam" id="PF00534"/>
    </source>
</evidence>
<sequence>MSRTTPESAPTGSTLESQPDSSADGRSDSVNQDCDWDRDQDPIEADRSQPADAEPSPEETRVLVVSGLAHKNERHYGPLAAAADETTLVCLDPRYAIADATYLEVPDVGPRPLRVVLLFFLALLEGYRNEYDAVAAISLFPYGLYALALKAIYGYPASLGIIGIDLDHHAKQWYGPLPRWAFRRFDAVSVPGPSHVDDLEGCGVPRNRIEILANAIDAERFRPDSLDEDIDHDHDHDYDYDYDHDYDYDFVWVGRFSEEKAPVRFVDALIALENRGDREFRAVMVGDGPLRSEVEKRLESHGLRERVDLPGWVGDPLAYYRRSPTVVLTSRRDALPLVLLEAMATGLAPIVPPVGSIPDVVTNGENGIVVPDRDPESFAVAMAHCLDDPDRRRTLGENATGIRAAFSYEQATRDWERILATATAGTRGGDSSPFARL</sequence>